<proteinExistence type="predicted"/>
<reference evidence="2 3" key="1">
    <citation type="journal article" date="2016" name="Nat. Commun.">
        <title>Thousands of microbial genomes shed light on interconnected biogeochemical processes in an aquifer system.</title>
        <authorList>
            <person name="Anantharaman K."/>
            <person name="Brown C.T."/>
            <person name="Hug L.A."/>
            <person name="Sharon I."/>
            <person name="Castelle C.J."/>
            <person name="Probst A.J."/>
            <person name="Thomas B.C."/>
            <person name="Singh A."/>
            <person name="Wilkins M.J."/>
            <person name="Karaoz U."/>
            <person name="Brodie E.L."/>
            <person name="Williams K.H."/>
            <person name="Hubbard S.S."/>
            <person name="Banfield J.F."/>
        </authorList>
    </citation>
    <scope>NUCLEOTIDE SEQUENCE [LARGE SCALE GENOMIC DNA]</scope>
</reference>
<dbReference type="SMART" id="SM01040">
    <property type="entry name" value="Bro-N"/>
    <property type="match status" value="1"/>
</dbReference>
<dbReference type="InterPro" id="IPR003497">
    <property type="entry name" value="BRO_N_domain"/>
</dbReference>
<dbReference type="Pfam" id="PF02498">
    <property type="entry name" value="Bro-N"/>
    <property type="match status" value="1"/>
</dbReference>
<dbReference type="AlphaFoldDB" id="A0A1G1XAT8"/>
<evidence type="ECO:0000259" key="1">
    <source>
        <dbReference type="SMART" id="SM01040"/>
    </source>
</evidence>
<accession>A0A1G1XAT8</accession>
<feature type="domain" description="Bro-N" evidence="1">
    <location>
        <begin position="19"/>
        <end position="115"/>
    </location>
</feature>
<name>A0A1G1XAT8_9BACT</name>
<comment type="caution">
    <text evidence="2">The sequence shown here is derived from an EMBL/GenBank/DDBJ whole genome shotgun (WGS) entry which is preliminary data.</text>
</comment>
<dbReference type="Proteomes" id="UP000177941">
    <property type="component" value="Unassembled WGS sequence"/>
</dbReference>
<evidence type="ECO:0000313" key="2">
    <source>
        <dbReference type="EMBL" id="OGY37064.1"/>
    </source>
</evidence>
<evidence type="ECO:0000313" key="3">
    <source>
        <dbReference type="Proteomes" id="UP000177941"/>
    </source>
</evidence>
<organism evidence="2 3">
    <name type="scientific">Candidatus Andersenbacteria bacterium RIFCSPHIGHO2_12_FULL_45_11b</name>
    <dbReference type="NCBI Taxonomy" id="1797282"/>
    <lineage>
        <taxon>Bacteria</taxon>
        <taxon>Candidatus Anderseniibacteriota</taxon>
    </lineage>
</organism>
<gene>
    <name evidence="2" type="ORF">A3E36_01600</name>
</gene>
<dbReference type="EMBL" id="MHHS01000019">
    <property type="protein sequence ID" value="OGY37064.1"/>
    <property type="molecule type" value="Genomic_DNA"/>
</dbReference>
<sequence length="137" mass="15891">MKKKQSSKDTEITIFEEKEVRRTWHNDQWFFCIIDVVQILTDSVQPEGYIKDMRRRDDELARGWGQIATPLSIRTRGGTQKLNCSNLQGIFRIIQSIPSPKAEPFKQWLAKVGQDTIGIRVNWRKAHFCLKIASAVC</sequence>
<protein>
    <recommendedName>
        <fullName evidence="1">Bro-N domain-containing protein</fullName>
    </recommendedName>
</protein>